<gene>
    <name evidence="2" type="ORF">AFUS01_LOCUS18092</name>
</gene>
<reference evidence="2" key="1">
    <citation type="submission" date="2021-06" db="EMBL/GenBank/DDBJ databases">
        <authorList>
            <person name="Hodson N. C."/>
            <person name="Mongue J. A."/>
            <person name="Jaron S. K."/>
        </authorList>
    </citation>
    <scope>NUCLEOTIDE SEQUENCE</scope>
</reference>
<keyword evidence="1" id="KW-1133">Transmembrane helix</keyword>
<feature type="transmembrane region" description="Helical" evidence="1">
    <location>
        <begin position="12"/>
        <end position="27"/>
    </location>
</feature>
<dbReference type="Proteomes" id="UP000708208">
    <property type="component" value="Unassembled WGS sequence"/>
</dbReference>
<dbReference type="OrthoDB" id="6578546at2759"/>
<dbReference type="AlphaFoldDB" id="A0A8J2JYP0"/>
<sequence>MQLRLRTSKKSVYVTLSVLLVYWFLLKKRRYTETFQVTIDSVEPKTAWEYIADFSNQMKLNPTMEEFEIVYEKGNYALWEYSVTYKEHFAKIPFFHNDNTAIFRVTPEIRKGHYEPYRIDSEHHTCILFYCLQTDAEITFEAGKDRQTTVMQERVTYECPPLLSPVCKLELKTQKKLIYEKILAVDMNMPF</sequence>
<protein>
    <submittedName>
        <fullName evidence="2">Uncharacterized protein</fullName>
    </submittedName>
</protein>
<proteinExistence type="predicted"/>
<dbReference type="EMBL" id="CAJVCH010177209">
    <property type="protein sequence ID" value="CAG7729375.1"/>
    <property type="molecule type" value="Genomic_DNA"/>
</dbReference>
<accession>A0A8J2JYP0</accession>
<keyword evidence="3" id="KW-1185">Reference proteome</keyword>
<evidence type="ECO:0000256" key="1">
    <source>
        <dbReference type="SAM" id="Phobius"/>
    </source>
</evidence>
<keyword evidence="1" id="KW-0472">Membrane</keyword>
<keyword evidence="1" id="KW-0812">Transmembrane</keyword>
<comment type="caution">
    <text evidence="2">The sequence shown here is derived from an EMBL/GenBank/DDBJ whole genome shotgun (WGS) entry which is preliminary data.</text>
</comment>
<name>A0A8J2JYP0_9HEXA</name>
<evidence type="ECO:0000313" key="3">
    <source>
        <dbReference type="Proteomes" id="UP000708208"/>
    </source>
</evidence>
<evidence type="ECO:0000313" key="2">
    <source>
        <dbReference type="EMBL" id="CAG7729375.1"/>
    </source>
</evidence>
<organism evidence="2 3">
    <name type="scientific">Allacma fusca</name>
    <dbReference type="NCBI Taxonomy" id="39272"/>
    <lineage>
        <taxon>Eukaryota</taxon>
        <taxon>Metazoa</taxon>
        <taxon>Ecdysozoa</taxon>
        <taxon>Arthropoda</taxon>
        <taxon>Hexapoda</taxon>
        <taxon>Collembola</taxon>
        <taxon>Symphypleona</taxon>
        <taxon>Sminthuridae</taxon>
        <taxon>Allacma</taxon>
    </lineage>
</organism>